<gene>
    <name evidence="4" type="ORF">ENM11_06700</name>
</gene>
<reference evidence="4" key="1">
    <citation type="journal article" date="2020" name="mSystems">
        <title>Genome- and Community-Level Interaction Insights into Carbon Utilization and Element Cycling Functions of Hydrothermarchaeota in Hydrothermal Sediment.</title>
        <authorList>
            <person name="Zhou Z."/>
            <person name="Liu Y."/>
            <person name="Xu W."/>
            <person name="Pan J."/>
            <person name="Luo Z.H."/>
            <person name="Li M."/>
        </authorList>
    </citation>
    <scope>NUCLEOTIDE SEQUENCE [LARGE SCALE GENOMIC DNA]</scope>
    <source>
        <strain evidence="4">SpSt-1056</strain>
    </source>
</reference>
<dbReference type="PANTHER" id="PTHR45916:SF1">
    <property type="entry name" value="STRUCTURAL MAINTENANCE OF CHROMOSOMES PROTEIN 5"/>
    <property type="match status" value="1"/>
</dbReference>
<organism evidence="4">
    <name type="scientific">Caldiarchaeum subterraneum</name>
    <dbReference type="NCBI Taxonomy" id="311458"/>
    <lineage>
        <taxon>Archaea</taxon>
        <taxon>Nitrososphaerota</taxon>
        <taxon>Candidatus Caldarchaeales</taxon>
        <taxon>Candidatus Caldarchaeaceae</taxon>
        <taxon>Candidatus Caldarchaeum</taxon>
    </lineage>
</organism>
<protein>
    <recommendedName>
        <fullName evidence="3">RecF/RecN/SMC N-terminal domain-containing protein</fullName>
    </recommendedName>
</protein>
<evidence type="ECO:0000256" key="2">
    <source>
        <dbReference type="SAM" id="Coils"/>
    </source>
</evidence>
<feature type="domain" description="RecF/RecN/SMC N-terminal" evidence="3">
    <location>
        <begin position="12"/>
        <end position="560"/>
    </location>
</feature>
<dbReference type="EMBL" id="DRWN01000056">
    <property type="protein sequence ID" value="HHK68821.1"/>
    <property type="molecule type" value="Genomic_DNA"/>
</dbReference>
<dbReference type="Pfam" id="PF02463">
    <property type="entry name" value="SMC_N"/>
    <property type="match status" value="1"/>
</dbReference>
<keyword evidence="1 2" id="KW-0175">Coiled coil</keyword>
<feature type="coiled-coil region" evidence="2">
    <location>
        <begin position="241"/>
        <end position="268"/>
    </location>
</feature>
<dbReference type="PANTHER" id="PTHR45916">
    <property type="entry name" value="STRUCTURAL MAINTENANCE OF CHROMOSOMES PROTEIN 5"/>
    <property type="match status" value="1"/>
</dbReference>
<accession>A0A7C5LD28</accession>
<dbReference type="GO" id="GO:0000724">
    <property type="term" value="P:double-strand break repair via homologous recombination"/>
    <property type="evidence" value="ECO:0007669"/>
    <property type="project" value="TreeGrafter"/>
</dbReference>
<proteinExistence type="predicted"/>
<evidence type="ECO:0000259" key="3">
    <source>
        <dbReference type="Pfam" id="PF02463"/>
    </source>
</evidence>
<comment type="caution">
    <text evidence="4">The sequence shown here is derived from an EMBL/GenBank/DDBJ whole genome shotgun (WGS) entry which is preliminary data.</text>
</comment>
<dbReference type="GO" id="GO:0003697">
    <property type="term" value="F:single-stranded DNA binding"/>
    <property type="evidence" value="ECO:0007669"/>
    <property type="project" value="TreeGrafter"/>
</dbReference>
<sequence>MSAVGGDRARTYIREVILENFMSHEYSRIPLQPGLNVIVGPNGAGKSSILLALSVALGQTYTERGQRLSDLIRRGMDAARVAVVFDNRPVNGKRPIPAISSDTVSVARFLKRNGEYWHYVNNKFKTKAEVENLLSRIGINPDNLLIIMHQNMIEQFVSRDSREKLVMIEEAVGAAGLRERIKQAESKLSALLAEEAVIRKTLEDARAAVEYWREEYQKLTVIKQLEERKRNLETEYLWSLVREAEKSRDRIKDKITALSEEVGELEKEAEKISMGVSILSQTLMEQFAARASDEELRKTLNDLIKSAEKLGRTIERKEIRESELKDLRYELAAAEKELARRLSDASEKGPRVDTSRKPLEVFEELKAVGLQLASMGAPTPQAEEMFIIAESKFREAELKASQLSENARKTLEEAEFRKQKWREFLRSLIKAVEPEYQKILSFVGGAGRIELTNLNDIDKASVEIYVGFRGVEPTLLNAHTQSGGERIVATMALLLALQKYIKSPFRAVDEFDVHLDPLNRERIINILTETASRDGDTQYIIITPGRVPFRENVNFIVVQNVRGRSVTSVPAAAEVVSTDER</sequence>
<evidence type="ECO:0000256" key="1">
    <source>
        <dbReference type="ARBA" id="ARBA00023054"/>
    </source>
</evidence>
<dbReference type="AlphaFoldDB" id="A0A7C5LD28"/>
<dbReference type="SUPFAM" id="SSF52540">
    <property type="entry name" value="P-loop containing nucleoside triphosphate hydrolases"/>
    <property type="match status" value="1"/>
</dbReference>
<dbReference type="GO" id="GO:0030915">
    <property type="term" value="C:Smc5-Smc6 complex"/>
    <property type="evidence" value="ECO:0007669"/>
    <property type="project" value="TreeGrafter"/>
</dbReference>
<dbReference type="Gene3D" id="3.40.50.300">
    <property type="entry name" value="P-loop containing nucleotide triphosphate hydrolases"/>
    <property type="match status" value="2"/>
</dbReference>
<evidence type="ECO:0000313" key="4">
    <source>
        <dbReference type="EMBL" id="HHK68821.1"/>
    </source>
</evidence>
<dbReference type="InterPro" id="IPR027417">
    <property type="entry name" value="P-loop_NTPase"/>
</dbReference>
<name>A0A7C5LD28_CALS0</name>
<feature type="coiled-coil region" evidence="2">
    <location>
        <begin position="300"/>
        <end position="344"/>
    </location>
</feature>
<dbReference type="InterPro" id="IPR003395">
    <property type="entry name" value="RecF/RecN/SMC_N"/>
</dbReference>